<comment type="similarity">
    <text evidence="5 14 16">Belongs to the RNase HII family.</text>
</comment>
<dbReference type="CDD" id="cd07182">
    <property type="entry name" value="RNase_HII_bacteria_HII_like"/>
    <property type="match status" value="1"/>
</dbReference>
<keyword evidence="12 14" id="KW-0378">Hydrolase</keyword>
<evidence type="ECO:0000313" key="20">
    <source>
        <dbReference type="Proteomes" id="UP000675781"/>
    </source>
</evidence>
<dbReference type="PANTHER" id="PTHR10954:SF18">
    <property type="entry name" value="RIBONUCLEASE HII"/>
    <property type="match status" value="1"/>
</dbReference>
<dbReference type="GO" id="GO:0030145">
    <property type="term" value="F:manganese ion binding"/>
    <property type="evidence" value="ECO:0007669"/>
    <property type="project" value="UniProtKB-UniRule"/>
</dbReference>
<keyword evidence="13 14" id="KW-0464">Manganese</keyword>
<dbReference type="Proteomes" id="UP000675781">
    <property type="component" value="Unassembled WGS sequence"/>
</dbReference>
<evidence type="ECO:0000256" key="17">
    <source>
        <dbReference type="SAM" id="MobiDB-lite"/>
    </source>
</evidence>
<keyword evidence="8 14" id="KW-0963">Cytoplasm</keyword>
<dbReference type="Gene3D" id="3.30.420.10">
    <property type="entry name" value="Ribonuclease H-like superfamily/Ribonuclease H"/>
    <property type="match status" value="1"/>
</dbReference>
<feature type="binding site" evidence="14 15">
    <location>
        <position position="35"/>
    </location>
    <ligand>
        <name>a divalent metal cation</name>
        <dbReference type="ChEBI" id="CHEBI:60240"/>
    </ligand>
</feature>
<dbReference type="EMBL" id="JAGSOG010000238">
    <property type="protein sequence ID" value="MBR7837884.1"/>
    <property type="molecule type" value="Genomic_DNA"/>
</dbReference>
<dbReference type="InterPro" id="IPR022898">
    <property type="entry name" value="RNase_HII"/>
</dbReference>
<dbReference type="HAMAP" id="MF_00052_B">
    <property type="entry name" value="RNase_HII_B"/>
    <property type="match status" value="1"/>
</dbReference>
<dbReference type="AlphaFoldDB" id="A0A941IRY8"/>
<feature type="binding site" evidence="14 15">
    <location>
        <position position="127"/>
    </location>
    <ligand>
        <name>a divalent metal cation</name>
        <dbReference type="ChEBI" id="CHEBI:60240"/>
    </ligand>
</feature>
<comment type="cofactor">
    <cofactor evidence="2">
        <name>Mg(2+)</name>
        <dbReference type="ChEBI" id="CHEBI:18420"/>
    </cofactor>
</comment>
<evidence type="ECO:0000256" key="15">
    <source>
        <dbReference type="PROSITE-ProRule" id="PRU01319"/>
    </source>
</evidence>
<evidence type="ECO:0000259" key="18">
    <source>
        <dbReference type="PROSITE" id="PS51975"/>
    </source>
</evidence>
<name>A0A941IRY8_9ACTN</name>
<keyword evidence="11 14" id="KW-0255">Endonuclease</keyword>
<dbReference type="InterPro" id="IPR036397">
    <property type="entry name" value="RNaseH_sf"/>
</dbReference>
<evidence type="ECO:0000256" key="12">
    <source>
        <dbReference type="ARBA" id="ARBA00022801"/>
    </source>
</evidence>
<keyword evidence="9 14" id="KW-0540">Nuclease</keyword>
<feature type="binding site" evidence="14 15">
    <location>
        <position position="36"/>
    </location>
    <ligand>
        <name>a divalent metal cation</name>
        <dbReference type="ChEBI" id="CHEBI:60240"/>
    </ligand>
</feature>
<dbReference type="Pfam" id="PF01351">
    <property type="entry name" value="RNase_HII"/>
    <property type="match status" value="1"/>
</dbReference>
<protein>
    <recommendedName>
        <fullName evidence="7 14">Ribonuclease HII</fullName>
        <shortName evidence="14">RNase HII</shortName>
        <ecNumber evidence="6 14">3.1.26.4</ecNumber>
    </recommendedName>
</protein>
<evidence type="ECO:0000256" key="3">
    <source>
        <dbReference type="ARBA" id="ARBA00004065"/>
    </source>
</evidence>
<organism evidence="19 20">
    <name type="scientific">Actinospica durhamensis</name>
    <dbReference type="NCBI Taxonomy" id="1508375"/>
    <lineage>
        <taxon>Bacteria</taxon>
        <taxon>Bacillati</taxon>
        <taxon>Actinomycetota</taxon>
        <taxon>Actinomycetes</taxon>
        <taxon>Catenulisporales</taxon>
        <taxon>Actinospicaceae</taxon>
        <taxon>Actinospica</taxon>
    </lineage>
</organism>
<comment type="function">
    <text evidence="3 14 16">Endonuclease that specifically degrades the RNA of RNA-DNA hybrids.</text>
</comment>
<comment type="caution">
    <text evidence="19">The sequence shown here is derived from an EMBL/GenBank/DDBJ whole genome shotgun (WGS) entry which is preliminary data.</text>
</comment>
<dbReference type="SUPFAM" id="SSF53098">
    <property type="entry name" value="Ribonuclease H-like"/>
    <property type="match status" value="1"/>
</dbReference>
<dbReference type="GO" id="GO:0006298">
    <property type="term" value="P:mismatch repair"/>
    <property type="evidence" value="ECO:0007669"/>
    <property type="project" value="TreeGrafter"/>
</dbReference>
<dbReference type="EC" id="3.1.26.4" evidence="6 14"/>
<dbReference type="InterPro" id="IPR024567">
    <property type="entry name" value="RNase_HII/HIII_dom"/>
</dbReference>
<evidence type="ECO:0000256" key="2">
    <source>
        <dbReference type="ARBA" id="ARBA00001946"/>
    </source>
</evidence>
<dbReference type="NCBIfam" id="NF000595">
    <property type="entry name" value="PRK00015.1-3"/>
    <property type="match status" value="1"/>
</dbReference>
<evidence type="ECO:0000256" key="11">
    <source>
        <dbReference type="ARBA" id="ARBA00022759"/>
    </source>
</evidence>
<keyword evidence="20" id="KW-1185">Reference proteome</keyword>
<sequence>MFDGPEPPRLGDGRGLYAYGEALAAAGVRPVAGADEAGRGACAGPLVAGAAVLPPTLRLPHLGDSKLVTEKRREQLYTAILAEAEAWAVAVVPAAEVDRIGVQEANYRALREAVAGLGARPALALIDGFAVPGLGVPGQAVVKGDRLVAAISAASILAKVTRDRLMAELDGSWPEYGFGAHKGYATATHQQALDLHGPCPEHRLSYANVPGRPVGDNGGGTQAPDRPAQGDLLFDLPDTQWGART</sequence>
<evidence type="ECO:0000256" key="7">
    <source>
        <dbReference type="ARBA" id="ARBA00019179"/>
    </source>
</evidence>
<dbReference type="PANTHER" id="PTHR10954">
    <property type="entry name" value="RIBONUCLEASE H2 SUBUNIT A"/>
    <property type="match status" value="1"/>
</dbReference>
<reference evidence="19" key="1">
    <citation type="submission" date="2021-04" db="EMBL/GenBank/DDBJ databases">
        <title>Genome based classification of Actinospica acidithermotolerans sp. nov., an actinobacterium isolated from an Indonesian hot spring.</title>
        <authorList>
            <person name="Kusuma A.B."/>
            <person name="Putra K.E."/>
            <person name="Nafisah S."/>
            <person name="Loh J."/>
            <person name="Nouioui I."/>
            <person name="Goodfellow M."/>
        </authorList>
    </citation>
    <scope>NUCLEOTIDE SEQUENCE</scope>
    <source>
        <strain evidence="19">CSCA 57</strain>
    </source>
</reference>
<gene>
    <name evidence="14" type="primary">rnhB</name>
    <name evidence="19" type="ORF">KDL01_31715</name>
</gene>
<dbReference type="GO" id="GO:0003723">
    <property type="term" value="F:RNA binding"/>
    <property type="evidence" value="ECO:0007669"/>
    <property type="project" value="UniProtKB-UniRule"/>
</dbReference>
<evidence type="ECO:0000256" key="8">
    <source>
        <dbReference type="ARBA" id="ARBA00022490"/>
    </source>
</evidence>
<evidence type="ECO:0000256" key="1">
    <source>
        <dbReference type="ARBA" id="ARBA00000077"/>
    </source>
</evidence>
<dbReference type="GO" id="GO:0004523">
    <property type="term" value="F:RNA-DNA hybrid ribonuclease activity"/>
    <property type="evidence" value="ECO:0007669"/>
    <property type="project" value="UniProtKB-UniRule"/>
</dbReference>
<evidence type="ECO:0000256" key="4">
    <source>
        <dbReference type="ARBA" id="ARBA00004496"/>
    </source>
</evidence>
<evidence type="ECO:0000256" key="14">
    <source>
        <dbReference type="HAMAP-Rule" id="MF_00052"/>
    </source>
</evidence>
<evidence type="ECO:0000256" key="6">
    <source>
        <dbReference type="ARBA" id="ARBA00012180"/>
    </source>
</evidence>
<dbReference type="InterPro" id="IPR012337">
    <property type="entry name" value="RNaseH-like_sf"/>
</dbReference>
<evidence type="ECO:0000256" key="13">
    <source>
        <dbReference type="ARBA" id="ARBA00023211"/>
    </source>
</evidence>
<dbReference type="GO" id="GO:0032299">
    <property type="term" value="C:ribonuclease H2 complex"/>
    <property type="evidence" value="ECO:0007669"/>
    <property type="project" value="TreeGrafter"/>
</dbReference>
<evidence type="ECO:0000256" key="16">
    <source>
        <dbReference type="RuleBase" id="RU003515"/>
    </source>
</evidence>
<dbReference type="GO" id="GO:0005737">
    <property type="term" value="C:cytoplasm"/>
    <property type="evidence" value="ECO:0007669"/>
    <property type="project" value="UniProtKB-SubCell"/>
</dbReference>
<keyword evidence="10 14" id="KW-0479">Metal-binding</keyword>
<evidence type="ECO:0000256" key="10">
    <source>
        <dbReference type="ARBA" id="ARBA00022723"/>
    </source>
</evidence>
<accession>A0A941IRY8</accession>
<proteinExistence type="inferred from homology"/>
<dbReference type="PROSITE" id="PS51975">
    <property type="entry name" value="RNASE_H_2"/>
    <property type="match status" value="1"/>
</dbReference>
<dbReference type="InterPro" id="IPR001352">
    <property type="entry name" value="RNase_HII/HIII"/>
</dbReference>
<feature type="domain" description="RNase H type-2" evidence="18">
    <location>
        <begin position="29"/>
        <end position="218"/>
    </location>
</feature>
<comment type="catalytic activity">
    <reaction evidence="1 14 15 16">
        <text>Endonucleolytic cleavage to 5'-phosphomonoester.</text>
        <dbReference type="EC" id="3.1.26.4"/>
    </reaction>
</comment>
<comment type="cofactor">
    <cofactor evidence="14 15">
        <name>Mn(2+)</name>
        <dbReference type="ChEBI" id="CHEBI:29035"/>
    </cofactor>
    <cofactor evidence="14 15">
        <name>Mg(2+)</name>
        <dbReference type="ChEBI" id="CHEBI:18420"/>
    </cofactor>
    <text evidence="14 15">Manganese or magnesium. Binds 1 divalent metal ion per monomer in the absence of substrate. May bind a second metal ion after substrate binding.</text>
</comment>
<comment type="subcellular location">
    <subcellularLocation>
        <location evidence="4 14">Cytoplasm</location>
    </subcellularLocation>
</comment>
<feature type="region of interest" description="Disordered" evidence="17">
    <location>
        <begin position="210"/>
        <end position="245"/>
    </location>
</feature>
<evidence type="ECO:0000256" key="5">
    <source>
        <dbReference type="ARBA" id="ARBA00007383"/>
    </source>
</evidence>
<dbReference type="GO" id="GO:0043137">
    <property type="term" value="P:DNA replication, removal of RNA primer"/>
    <property type="evidence" value="ECO:0007669"/>
    <property type="project" value="TreeGrafter"/>
</dbReference>
<evidence type="ECO:0000313" key="19">
    <source>
        <dbReference type="EMBL" id="MBR7837884.1"/>
    </source>
</evidence>
<evidence type="ECO:0000256" key="9">
    <source>
        <dbReference type="ARBA" id="ARBA00022722"/>
    </source>
</evidence>